<keyword evidence="3" id="KW-1185">Reference proteome</keyword>
<evidence type="ECO:0000313" key="2">
    <source>
        <dbReference type="EMBL" id="RPA61175.1"/>
    </source>
</evidence>
<comment type="caution">
    <text evidence="2">The sequence shown here is derived from an EMBL/GenBank/DDBJ whole genome shotgun (WGS) entry which is preliminary data.</text>
</comment>
<evidence type="ECO:0000256" key="1">
    <source>
        <dbReference type="SAM" id="MobiDB-lite"/>
    </source>
</evidence>
<feature type="region of interest" description="Disordered" evidence="1">
    <location>
        <begin position="115"/>
        <end position="139"/>
    </location>
</feature>
<reference evidence="2 3" key="1">
    <citation type="submission" date="2018-11" db="EMBL/GenBank/DDBJ databases">
        <title>Draft genome sequence of Gordonia sp. RS15-1S isolated from rice stems.</title>
        <authorList>
            <person name="Muangham S."/>
        </authorList>
    </citation>
    <scope>NUCLEOTIDE SEQUENCE [LARGE SCALE GENOMIC DNA]</scope>
    <source>
        <strain evidence="2 3">RS15-1S</strain>
    </source>
</reference>
<gene>
    <name evidence="2" type="ORF">EF294_11140</name>
</gene>
<accession>A0A3N4GG77</accession>
<organism evidence="2 3">
    <name type="scientific">Gordonia oryzae</name>
    <dbReference type="NCBI Taxonomy" id="2487349"/>
    <lineage>
        <taxon>Bacteria</taxon>
        <taxon>Bacillati</taxon>
        <taxon>Actinomycetota</taxon>
        <taxon>Actinomycetes</taxon>
        <taxon>Mycobacteriales</taxon>
        <taxon>Gordoniaceae</taxon>
        <taxon>Gordonia</taxon>
    </lineage>
</organism>
<proteinExistence type="predicted"/>
<sequence>MDHPKLTPSQSAVLFVLMSEGKELSTPQLRVLGPNLDKPGREVLQRHGLIESHKGARGALFHSLTDRGWAWCATELQDGPPDRSLPPIRALYAVLAGIGRYLDAEDLRLHEVFGRPRRDDEATPEPPPHRSAPEVPESTADVGTRIIEAYHRIAAIPGALVGLAALRATLASISREDFDAALLTLQERRGINVIPQDDRARLTEADRAASVMIGTQPSHLLVIEEA</sequence>
<dbReference type="AlphaFoldDB" id="A0A3N4GG77"/>
<dbReference type="RefSeq" id="WP_123929502.1">
    <property type="nucleotide sequence ID" value="NZ_JBPSDP010000006.1"/>
</dbReference>
<protein>
    <submittedName>
        <fullName evidence="2">MarR family transcriptional regulator</fullName>
    </submittedName>
</protein>
<name>A0A3N4GG77_9ACTN</name>
<dbReference type="EMBL" id="RKMH01000007">
    <property type="protein sequence ID" value="RPA61175.1"/>
    <property type="molecule type" value="Genomic_DNA"/>
</dbReference>
<feature type="compositionally biased region" description="Basic and acidic residues" evidence="1">
    <location>
        <begin position="115"/>
        <end position="132"/>
    </location>
</feature>
<dbReference type="OrthoDB" id="3822696at2"/>
<evidence type="ECO:0000313" key="3">
    <source>
        <dbReference type="Proteomes" id="UP000267536"/>
    </source>
</evidence>
<dbReference type="Proteomes" id="UP000267536">
    <property type="component" value="Unassembled WGS sequence"/>
</dbReference>